<evidence type="ECO:0000313" key="3">
    <source>
        <dbReference type="Proteomes" id="UP000886595"/>
    </source>
</evidence>
<dbReference type="OrthoDB" id="1134669at2759"/>
<keyword evidence="3" id="KW-1185">Reference proteome</keyword>
<dbReference type="EMBL" id="JAAMPC010000014">
    <property type="protein sequence ID" value="KAG2263415.1"/>
    <property type="molecule type" value="Genomic_DNA"/>
</dbReference>
<dbReference type="PANTHER" id="PTHR46236:SF27">
    <property type="entry name" value="MATH DOMAIN-CONTAINING PROTEIN"/>
    <property type="match status" value="1"/>
</dbReference>
<dbReference type="PANTHER" id="PTHR46236">
    <property type="entry name" value="TRAF-LIKE SUPERFAMILY PROTEIN"/>
    <property type="match status" value="1"/>
</dbReference>
<dbReference type="AlphaFoldDB" id="A0A8X7U262"/>
<organism evidence="2 3">
    <name type="scientific">Brassica carinata</name>
    <name type="common">Ethiopian mustard</name>
    <name type="synonym">Abyssinian cabbage</name>
    <dbReference type="NCBI Taxonomy" id="52824"/>
    <lineage>
        <taxon>Eukaryota</taxon>
        <taxon>Viridiplantae</taxon>
        <taxon>Streptophyta</taxon>
        <taxon>Embryophyta</taxon>
        <taxon>Tracheophyta</taxon>
        <taxon>Spermatophyta</taxon>
        <taxon>Magnoliopsida</taxon>
        <taxon>eudicotyledons</taxon>
        <taxon>Gunneridae</taxon>
        <taxon>Pentapetalae</taxon>
        <taxon>rosids</taxon>
        <taxon>malvids</taxon>
        <taxon>Brassicales</taxon>
        <taxon>Brassicaceae</taxon>
        <taxon>Brassiceae</taxon>
        <taxon>Brassica</taxon>
    </lineage>
</organism>
<proteinExistence type="predicted"/>
<protein>
    <submittedName>
        <fullName evidence="2">Uncharacterized protein</fullName>
    </submittedName>
</protein>
<reference evidence="2 3" key="1">
    <citation type="submission" date="2020-02" db="EMBL/GenBank/DDBJ databases">
        <authorList>
            <person name="Ma Q."/>
            <person name="Huang Y."/>
            <person name="Song X."/>
            <person name="Pei D."/>
        </authorList>
    </citation>
    <scope>NUCLEOTIDE SEQUENCE [LARGE SCALE GENOMIC DNA]</scope>
    <source>
        <strain evidence="2">Sxm20200214</strain>
        <tissue evidence="2">Leaf</tissue>
    </source>
</reference>
<accession>A0A8X7U262</accession>
<feature type="coiled-coil region" evidence="1">
    <location>
        <begin position="116"/>
        <end position="143"/>
    </location>
</feature>
<comment type="caution">
    <text evidence="2">The sequence shown here is derived from an EMBL/GenBank/DDBJ whole genome shotgun (WGS) entry which is preliminary data.</text>
</comment>
<dbReference type="Proteomes" id="UP000886595">
    <property type="component" value="Unassembled WGS sequence"/>
</dbReference>
<evidence type="ECO:0000256" key="1">
    <source>
        <dbReference type="SAM" id="Coils"/>
    </source>
</evidence>
<keyword evidence="1" id="KW-0175">Coiled coil</keyword>
<sequence length="154" mass="18143">MTHDEARTRKNFCELTMWGAYLFKKRSLEEESSSTVMMKHLHDSSQTTIAKLIFKHYPETTLHVLSQDLALRTKEYMSCDVSDARLRYVSDNLSYLKRAGFKVEWLRVKFDDVSLNACCEARIVKLKEEVKEHEQIVSYLKAKLKYEEAKLKKL</sequence>
<gene>
    <name evidence="2" type="ORF">Bca52824_070494</name>
</gene>
<name>A0A8X7U262_BRACI</name>
<dbReference type="InterPro" id="IPR050804">
    <property type="entry name" value="MCC"/>
</dbReference>
<evidence type="ECO:0000313" key="2">
    <source>
        <dbReference type="EMBL" id="KAG2263415.1"/>
    </source>
</evidence>